<comment type="caution">
    <text evidence="2">The sequence shown here is derived from an EMBL/GenBank/DDBJ whole genome shotgun (WGS) entry which is preliminary data.</text>
</comment>
<gene>
    <name evidence="2" type="ORF">Tci_602275</name>
</gene>
<sequence length="87" mass="10063">AKLLNLNSAVYGHESNEDENNKKKNDNKKNAKKRKRKPGGGIGNETPECWKYFDPKMEQPDGPDRPWIKMTHCKFCPQVYRADSVKN</sequence>
<feature type="non-terminal residue" evidence="2">
    <location>
        <position position="1"/>
    </location>
</feature>
<evidence type="ECO:0000313" key="2">
    <source>
        <dbReference type="EMBL" id="GFA30303.1"/>
    </source>
</evidence>
<accession>A0A699JFZ6</accession>
<dbReference type="EMBL" id="BKCJ010401180">
    <property type="protein sequence ID" value="GFA30303.1"/>
    <property type="molecule type" value="Genomic_DNA"/>
</dbReference>
<feature type="region of interest" description="Disordered" evidence="1">
    <location>
        <begin position="1"/>
        <end position="56"/>
    </location>
</feature>
<evidence type="ECO:0000256" key="1">
    <source>
        <dbReference type="SAM" id="MobiDB-lite"/>
    </source>
</evidence>
<protein>
    <submittedName>
        <fullName evidence="2">Zinc finger BED domain-containing protein RICESLEEPER 2</fullName>
    </submittedName>
</protein>
<organism evidence="2">
    <name type="scientific">Tanacetum cinerariifolium</name>
    <name type="common">Dalmatian daisy</name>
    <name type="synonym">Chrysanthemum cinerariifolium</name>
    <dbReference type="NCBI Taxonomy" id="118510"/>
    <lineage>
        <taxon>Eukaryota</taxon>
        <taxon>Viridiplantae</taxon>
        <taxon>Streptophyta</taxon>
        <taxon>Embryophyta</taxon>
        <taxon>Tracheophyta</taxon>
        <taxon>Spermatophyta</taxon>
        <taxon>Magnoliopsida</taxon>
        <taxon>eudicotyledons</taxon>
        <taxon>Gunneridae</taxon>
        <taxon>Pentapetalae</taxon>
        <taxon>asterids</taxon>
        <taxon>campanulids</taxon>
        <taxon>Asterales</taxon>
        <taxon>Asteraceae</taxon>
        <taxon>Asteroideae</taxon>
        <taxon>Anthemideae</taxon>
        <taxon>Anthemidinae</taxon>
        <taxon>Tanacetum</taxon>
    </lineage>
</organism>
<feature type="non-terminal residue" evidence="2">
    <location>
        <position position="87"/>
    </location>
</feature>
<reference evidence="2" key="1">
    <citation type="journal article" date="2019" name="Sci. Rep.">
        <title>Draft genome of Tanacetum cinerariifolium, the natural source of mosquito coil.</title>
        <authorList>
            <person name="Yamashiro T."/>
            <person name="Shiraishi A."/>
            <person name="Satake H."/>
            <person name="Nakayama K."/>
        </authorList>
    </citation>
    <scope>NUCLEOTIDE SEQUENCE</scope>
</reference>
<proteinExistence type="predicted"/>
<feature type="compositionally biased region" description="Basic and acidic residues" evidence="1">
    <location>
        <begin position="19"/>
        <end position="29"/>
    </location>
</feature>
<dbReference type="AlphaFoldDB" id="A0A699JFZ6"/>
<name>A0A699JFZ6_TANCI</name>